<dbReference type="Pfam" id="PF10073">
    <property type="entry name" value="GapR_DNA-bd"/>
    <property type="match status" value="1"/>
</dbReference>
<evidence type="ECO:0000256" key="1">
    <source>
        <dbReference type="SAM" id="MobiDB-lite"/>
    </source>
</evidence>
<dbReference type="GO" id="GO:0003677">
    <property type="term" value="F:DNA binding"/>
    <property type="evidence" value="ECO:0007669"/>
    <property type="project" value="InterPro"/>
</dbReference>
<evidence type="ECO:0000313" key="3">
    <source>
        <dbReference type="EMBL" id="TPG53253.1"/>
    </source>
</evidence>
<accession>A0A502FWE2</accession>
<dbReference type="EMBL" id="RCZP01000018">
    <property type="protein sequence ID" value="TPG53253.1"/>
    <property type="molecule type" value="Genomic_DNA"/>
</dbReference>
<feature type="domain" description="GapR-like DNA-binding" evidence="2">
    <location>
        <begin position="44"/>
        <end position="117"/>
    </location>
</feature>
<dbReference type="InterPro" id="IPR046367">
    <property type="entry name" value="GapR-like_DNA-bd"/>
</dbReference>
<sequence length="134" mass="14600">MSASTRQRRSAMGRRGSNGIRTSVSIAGGEEIDVTDAMNRVGANADLRQFLDRAIVLEDQRRDAAKGVKDVLDEAQGAGFDRKALTLLLKRHFEDDTQRAARKATETALELMERALGDFITSPLGEAARASMHA</sequence>
<comment type="caution">
    <text evidence="3">The sequence shown here is derived from an EMBL/GenBank/DDBJ whole genome shotgun (WGS) entry which is preliminary data.</text>
</comment>
<evidence type="ECO:0000259" key="2">
    <source>
        <dbReference type="Pfam" id="PF10073"/>
    </source>
</evidence>
<feature type="compositionally biased region" description="Basic residues" evidence="1">
    <location>
        <begin position="1"/>
        <end position="12"/>
    </location>
</feature>
<name>A0A502FWE2_9PROT</name>
<evidence type="ECO:0000313" key="4">
    <source>
        <dbReference type="Proteomes" id="UP000317078"/>
    </source>
</evidence>
<protein>
    <submittedName>
        <fullName evidence="3">DUF2312 domain-containing protein</fullName>
    </submittedName>
</protein>
<gene>
    <name evidence="3" type="ORF">EAH89_17190</name>
</gene>
<dbReference type="Proteomes" id="UP000317078">
    <property type="component" value="Unassembled WGS sequence"/>
</dbReference>
<organism evidence="3 4">
    <name type="scientific">Muricoccus nepalensis</name>
    <dbReference type="NCBI Taxonomy" id="1854500"/>
    <lineage>
        <taxon>Bacteria</taxon>
        <taxon>Pseudomonadati</taxon>
        <taxon>Pseudomonadota</taxon>
        <taxon>Alphaproteobacteria</taxon>
        <taxon>Acetobacterales</taxon>
        <taxon>Roseomonadaceae</taxon>
        <taxon>Muricoccus</taxon>
    </lineage>
</organism>
<reference evidence="3 4" key="1">
    <citation type="journal article" date="2019" name="Environ. Microbiol.">
        <title>Species interactions and distinct microbial communities in high Arctic permafrost affected cryosols are associated with the CH4 and CO2 gas fluxes.</title>
        <authorList>
            <person name="Altshuler I."/>
            <person name="Hamel J."/>
            <person name="Turney S."/>
            <person name="Magnuson E."/>
            <person name="Levesque R."/>
            <person name="Greer C."/>
            <person name="Whyte L.G."/>
        </authorList>
    </citation>
    <scope>NUCLEOTIDE SEQUENCE [LARGE SCALE GENOMIC DNA]</scope>
    <source>
        <strain evidence="3 4">S9.3B</strain>
    </source>
</reference>
<dbReference type="OrthoDB" id="9813793at2"/>
<proteinExistence type="predicted"/>
<keyword evidence="4" id="KW-1185">Reference proteome</keyword>
<dbReference type="AlphaFoldDB" id="A0A502FWE2"/>
<feature type="region of interest" description="Disordered" evidence="1">
    <location>
        <begin position="1"/>
        <end position="22"/>
    </location>
</feature>